<proteinExistence type="inferred from homology"/>
<dbReference type="NCBIfam" id="TIGR01352">
    <property type="entry name" value="tonB_Cterm"/>
    <property type="match status" value="1"/>
</dbReference>
<evidence type="ECO:0000313" key="12">
    <source>
        <dbReference type="Proteomes" id="UP000184339"/>
    </source>
</evidence>
<keyword evidence="3" id="KW-0813">Transport</keyword>
<dbReference type="InterPro" id="IPR006260">
    <property type="entry name" value="TonB/TolA_C"/>
</dbReference>
<accession>A0A1M7I9L4</accession>
<evidence type="ECO:0000313" key="11">
    <source>
        <dbReference type="EMBL" id="SHM37385.1"/>
    </source>
</evidence>
<dbReference type="Proteomes" id="UP000184339">
    <property type="component" value="Unassembled WGS sequence"/>
</dbReference>
<evidence type="ECO:0000256" key="6">
    <source>
        <dbReference type="ARBA" id="ARBA00022692"/>
    </source>
</evidence>
<organism evidence="11 12">
    <name type="scientific">Duganella sacchari</name>
    <dbReference type="NCBI Taxonomy" id="551987"/>
    <lineage>
        <taxon>Bacteria</taxon>
        <taxon>Pseudomonadati</taxon>
        <taxon>Pseudomonadota</taxon>
        <taxon>Betaproteobacteria</taxon>
        <taxon>Burkholderiales</taxon>
        <taxon>Oxalobacteraceae</taxon>
        <taxon>Telluria group</taxon>
        <taxon>Duganella</taxon>
    </lineage>
</organism>
<dbReference type="InterPro" id="IPR037682">
    <property type="entry name" value="TonB_C"/>
</dbReference>
<dbReference type="STRING" id="551987.SAMN05192549_101436"/>
<evidence type="ECO:0000256" key="8">
    <source>
        <dbReference type="ARBA" id="ARBA00022989"/>
    </source>
</evidence>
<gene>
    <name evidence="11" type="ORF">SAMN05192549_101436</name>
</gene>
<name>A0A1M7I9L4_9BURK</name>
<dbReference type="PROSITE" id="PS52015">
    <property type="entry name" value="TONB_CTD"/>
    <property type="match status" value="1"/>
</dbReference>
<dbReference type="RefSeq" id="WP_072780954.1">
    <property type="nucleotide sequence ID" value="NZ_FRCX01000001.1"/>
</dbReference>
<evidence type="ECO:0000256" key="2">
    <source>
        <dbReference type="ARBA" id="ARBA00006555"/>
    </source>
</evidence>
<keyword evidence="7" id="KW-0653">Protein transport</keyword>
<evidence type="ECO:0000256" key="4">
    <source>
        <dbReference type="ARBA" id="ARBA00022475"/>
    </source>
</evidence>
<dbReference type="OrthoDB" id="8724624at2"/>
<evidence type="ECO:0000259" key="10">
    <source>
        <dbReference type="PROSITE" id="PS52015"/>
    </source>
</evidence>
<dbReference type="Pfam" id="PF03544">
    <property type="entry name" value="TonB_C"/>
    <property type="match status" value="1"/>
</dbReference>
<dbReference type="AlphaFoldDB" id="A0A1M7I9L4"/>
<keyword evidence="8" id="KW-1133">Transmembrane helix</keyword>
<dbReference type="GO" id="GO:0005886">
    <property type="term" value="C:plasma membrane"/>
    <property type="evidence" value="ECO:0007669"/>
    <property type="project" value="UniProtKB-SubCell"/>
</dbReference>
<comment type="similarity">
    <text evidence="2">Belongs to the TonB family.</text>
</comment>
<dbReference type="GO" id="GO:0015031">
    <property type="term" value="P:protein transport"/>
    <property type="evidence" value="ECO:0007669"/>
    <property type="project" value="UniProtKB-KW"/>
</dbReference>
<evidence type="ECO:0000256" key="7">
    <source>
        <dbReference type="ARBA" id="ARBA00022927"/>
    </source>
</evidence>
<evidence type="ECO:0000256" key="5">
    <source>
        <dbReference type="ARBA" id="ARBA00022519"/>
    </source>
</evidence>
<dbReference type="EMBL" id="FRCX01000001">
    <property type="protein sequence ID" value="SHM37385.1"/>
    <property type="molecule type" value="Genomic_DNA"/>
</dbReference>
<evidence type="ECO:0000256" key="9">
    <source>
        <dbReference type="ARBA" id="ARBA00023136"/>
    </source>
</evidence>
<dbReference type="PANTHER" id="PTHR33446">
    <property type="entry name" value="PROTEIN TONB-RELATED"/>
    <property type="match status" value="1"/>
</dbReference>
<dbReference type="GO" id="GO:0055085">
    <property type="term" value="P:transmembrane transport"/>
    <property type="evidence" value="ECO:0007669"/>
    <property type="project" value="InterPro"/>
</dbReference>
<keyword evidence="5" id="KW-0997">Cell inner membrane</keyword>
<dbReference type="InterPro" id="IPR051045">
    <property type="entry name" value="TonB-dependent_transducer"/>
</dbReference>
<keyword evidence="4" id="KW-1003">Cell membrane</keyword>
<evidence type="ECO:0000256" key="1">
    <source>
        <dbReference type="ARBA" id="ARBA00004383"/>
    </source>
</evidence>
<keyword evidence="9" id="KW-0472">Membrane</keyword>
<evidence type="ECO:0000256" key="3">
    <source>
        <dbReference type="ARBA" id="ARBA00022448"/>
    </source>
</evidence>
<keyword evidence="6" id="KW-0812">Transmembrane</keyword>
<feature type="domain" description="TonB C-terminal" evidence="10">
    <location>
        <begin position="119"/>
        <end position="209"/>
    </location>
</feature>
<protein>
    <submittedName>
        <fullName evidence="11">Protein TonB</fullName>
    </submittedName>
</protein>
<comment type="subcellular location">
    <subcellularLocation>
        <location evidence="1">Cell inner membrane</location>
        <topology evidence="1">Single-pass membrane protein</topology>
        <orientation evidence="1">Periplasmic side</orientation>
    </subcellularLocation>
</comment>
<dbReference type="SUPFAM" id="SSF74653">
    <property type="entry name" value="TolA/TonB C-terminal domain"/>
    <property type="match status" value="1"/>
</dbReference>
<reference evidence="12" key="1">
    <citation type="submission" date="2016-11" db="EMBL/GenBank/DDBJ databases">
        <authorList>
            <person name="Varghese N."/>
            <person name="Submissions S."/>
        </authorList>
    </citation>
    <scope>NUCLEOTIDE SEQUENCE [LARGE SCALE GENOMIC DNA]</scope>
    <source>
        <strain evidence="12">Sac-22</strain>
    </source>
</reference>
<dbReference type="Gene3D" id="3.30.1150.10">
    <property type="match status" value="1"/>
</dbReference>
<keyword evidence="12" id="KW-1185">Reference proteome</keyword>
<sequence length="209" mass="22291">MNQRKNLTGMTTVVALHVVLLAAFLHGSKLSVFKPAPQTIDLVPNLEPPAPKPRDLQVQEPRMKEPDVFVPVPVVAIPTESPPTIARRTETAPDTSLPPPRIVDGGGGGVTPARLAPAVTPAVVDAQACSKPDYPKNALRNGDTGTVMLAFLIGTDGKVADSRIEKSSGFRDLDRAAQAGLSLCHFKPGTVDGVAQQSWTRMQYVWSLD</sequence>